<dbReference type="Proteomes" id="UP000199406">
    <property type="component" value="Unassembled WGS sequence"/>
</dbReference>
<accession>A0A1G7JA33</accession>
<dbReference type="InterPro" id="IPR011990">
    <property type="entry name" value="TPR-like_helical_dom_sf"/>
</dbReference>
<evidence type="ECO:0000259" key="2">
    <source>
        <dbReference type="PROSITE" id="PS50943"/>
    </source>
</evidence>
<organism evidence="3 4">
    <name type="scientific">Blastococcus aurantiacus</name>
    <dbReference type="NCBI Taxonomy" id="1550231"/>
    <lineage>
        <taxon>Bacteria</taxon>
        <taxon>Bacillati</taxon>
        <taxon>Actinomycetota</taxon>
        <taxon>Actinomycetes</taxon>
        <taxon>Geodermatophilales</taxon>
        <taxon>Geodermatophilaceae</taxon>
        <taxon>Blastococcus</taxon>
    </lineage>
</organism>
<dbReference type="AlphaFoldDB" id="A0A1G7JA33"/>
<name>A0A1G7JA33_9ACTN</name>
<dbReference type="STRING" id="1550231.SAMN05660662_1389"/>
<dbReference type="Pfam" id="PF25872">
    <property type="entry name" value="HTH_77"/>
    <property type="match status" value="1"/>
</dbReference>
<keyword evidence="4" id="KW-1185">Reference proteome</keyword>
<dbReference type="PANTHER" id="PTHR47691">
    <property type="entry name" value="REGULATOR-RELATED"/>
    <property type="match status" value="1"/>
</dbReference>
<dbReference type="SUPFAM" id="SSF47413">
    <property type="entry name" value="lambda repressor-like DNA-binding domains"/>
    <property type="match status" value="1"/>
</dbReference>
<dbReference type="Gene3D" id="1.10.260.40">
    <property type="entry name" value="lambda repressor-like DNA-binding domains"/>
    <property type="match status" value="1"/>
</dbReference>
<dbReference type="PRINTS" id="PR00364">
    <property type="entry name" value="DISEASERSIST"/>
</dbReference>
<reference evidence="4" key="1">
    <citation type="submission" date="2016-10" db="EMBL/GenBank/DDBJ databases">
        <authorList>
            <person name="Varghese N."/>
            <person name="Submissions S."/>
        </authorList>
    </citation>
    <scope>NUCLEOTIDE SEQUENCE [LARGE SCALE GENOMIC DNA]</scope>
    <source>
        <strain evidence="4">DSM 44268</strain>
    </source>
</reference>
<dbReference type="SUPFAM" id="SSF52540">
    <property type="entry name" value="P-loop containing nucleoside triphosphate hydrolases"/>
    <property type="match status" value="1"/>
</dbReference>
<dbReference type="InterPro" id="IPR001387">
    <property type="entry name" value="Cro/C1-type_HTH"/>
</dbReference>
<dbReference type="InterPro" id="IPR010982">
    <property type="entry name" value="Lambda_DNA-bd_dom_sf"/>
</dbReference>
<dbReference type="PROSITE" id="PS50943">
    <property type="entry name" value="HTH_CROC1"/>
    <property type="match status" value="1"/>
</dbReference>
<evidence type="ECO:0000313" key="4">
    <source>
        <dbReference type="Proteomes" id="UP000199406"/>
    </source>
</evidence>
<dbReference type="Pfam" id="PF13401">
    <property type="entry name" value="AAA_22"/>
    <property type="match status" value="1"/>
</dbReference>
<gene>
    <name evidence="3" type="ORF">SAMN05660662_1389</name>
</gene>
<dbReference type="Gene3D" id="3.40.50.300">
    <property type="entry name" value="P-loop containing nucleotide triphosphate hydrolases"/>
    <property type="match status" value="1"/>
</dbReference>
<evidence type="ECO:0000256" key="1">
    <source>
        <dbReference type="SAM" id="MobiDB-lite"/>
    </source>
</evidence>
<dbReference type="CDD" id="cd00093">
    <property type="entry name" value="HTH_XRE"/>
    <property type="match status" value="1"/>
</dbReference>
<evidence type="ECO:0000313" key="3">
    <source>
        <dbReference type="EMBL" id="SDF21822.1"/>
    </source>
</evidence>
<dbReference type="GO" id="GO:0003677">
    <property type="term" value="F:DNA binding"/>
    <property type="evidence" value="ECO:0007669"/>
    <property type="project" value="InterPro"/>
</dbReference>
<dbReference type="OrthoDB" id="499349at2"/>
<dbReference type="SMART" id="SM00530">
    <property type="entry name" value="HTH_XRE"/>
    <property type="match status" value="1"/>
</dbReference>
<dbReference type="EMBL" id="FNBT01000002">
    <property type="protein sequence ID" value="SDF21822.1"/>
    <property type="molecule type" value="Genomic_DNA"/>
</dbReference>
<dbReference type="SUPFAM" id="SSF48452">
    <property type="entry name" value="TPR-like"/>
    <property type="match status" value="1"/>
</dbReference>
<dbReference type="InterPro" id="IPR049945">
    <property type="entry name" value="AAA_22"/>
</dbReference>
<dbReference type="InterPro" id="IPR027417">
    <property type="entry name" value="P-loop_NTPase"/>
</dbReference>
<dbReference type="PANTHER" id="PTHR47691:SF3">
    <property type="entry name" value="HTH-TYPE TRANSCRIPTIONAL REGULATOR RV0890C-RELATED"/>
    <property type="match status" value="1"/>
</dbReference>
<proteinExistence type="predicted"/>
<feature type="region of interest" description="Disordered" evidence="1">
    <location>
        <begin position="104"/>
        <end position="124"/>
    </location>
</feature>
<dbReference type="Gene3D" id="1.25.40.10">
    <property type="entry name" value="Tetratricopeptide repeat domain"/>
    <property type="match status" value="1"/>
</dbReference>
<dbReference type="GO" id="GO:0016887">
    <property type="term" value="F:ATP hydrolysis activity"/>
    <property type="evidence" value="ECO:0007669"/>
    <property type="project" value="InterPro"/>
</dbReference>
<dbReference type="InterPro" id="IPR058852">
    <property type="entry name" value="HTH_77"/>
</dbReference>
<dbReference type="Pfam" id="PF13560">
    <property type="entry name" value="HTH_31"/>
    <property type="match status" value="1"/>
</dbReference>
<feature type="domain" description="HTH cro/C1-type" evidence="2">
    <location>
        <begin position="42"/>
        <end position="97"/>
    </location>
</feature>
<sequence length="828" mass="86794">MRLAGARTRSWAARIGPVRTARFLYAARVPASPAGASFAELLRSLRERAGFTQEELAERSGLTPHAISALERGARTRPYPHTVRALGDGLGLTDAEQAALRAAVPRRSRGPAGDVVTSAPAGLRPSALPMPPTALVGREVEVAELTAQLGAADARVVTLTGIGGVGKSRLAVEVAARAAAAFPDGVAWVPLAALTDPTLVIPAVGRGVGLAGGEGMDTPAAVAGALRHARLLLVVDNCEHLLDAVADLGELLERCPGVVLLATSRAALRLRGEQEHPVQPLAVPRRSARAQEVAGSPAGALFLARARAVAPAFDVDEGNATAVAQVCARLAGIPLALELAAAKVRLLSPAVLLTRLDAAMAGGGQRDLPSRQRTLTATLDWSYQLLGDDARTLLRRLGAFTGGFDLDAVEAVAGDGERDVLSCLAVLVEHSLVRVHPGGRYDLLEPVAQYARSLLHDPERDLVHAAHARHYLALAERAHDGYACADQLHWLARVELDEDDAALAVERSLARGDLRTAARLCWELQRYWWFRQRVPFGRRLTERVVAAAADRLAAVPDAAGAADLAVAANAAGCLALAHDDPEAAGGHWEVAVDNGRRVGDVDVVAHASSGLALVAMIRGDLAAAAGHLDVADEGAARGTRSCCAWLLSMCAIWRGTLLRAAGDEAGAVRSTERGLASARERGDRLALSMALAGLGHGALQAGDLPEARRRLEAGFELSYEVGDVLNVAHFAQSLVVVEVAAGEHECAATLAGAADALLEVSGSQGGSYRLLSQQALDEACGQARRALGEDAYDDAADRGRALELHELRERVVPRSGRLRVVEQRRAGA</sequence>
<protein>
    <submittedName>
        <fullName evidence="3">Predicted ATPase</fullName>
    </submittedName>
</protein>